<accession>A0AAW1H6A4</accession>
<dbReference type="EMBL" id="JBDFQZ010000012">
    <property type="protein sequence ID" value="KAK9671575.1"/>
    <property type="molecule type" value="Genomic_DNA"/>
</dbReference>
<sequence>MNATLFDQDIDLFAGVFHMGKVYEITNPKIKPVPKEIIKGGHKYQMIIRATTKVVEISSGFDNDETNIVPVNSMLQHVGETGRFAITAIVIAVRNPKKIPARNRPVEYNAHNLIVVDKNLEPATLTVWHDQLLQQAAYIEQLLASIPVIHVTRIRASTFAGGCWSTSTYSIIKINSDDPDVQELRHWADKNTSTIEKLRTHIAAAAERSSQENQISNEEEEITIPVKSITEQAEGKTMWIRGRITNVTNSRNFIYSACNVCTKRTTTTVGERFSCTEGSVPHEATSELRFNLHVAFTDESDMTNITLFDQLAEKILKKKANQIFHLSHDELNSFIDDFLHTVNDKLFAVKIVTYKIGGANKQLRWKPKVIEEVSS</sequence>
<proteinExistence type="predicted"/>
<reference evidence="2" key="1">
    <citation type="submission" date="2024-03" db="EMBL/GenBank/DDBJ databases">
        <title>WGS assembly of Saponaria officinalis var. Norfolk2.</title>
        <authorList>
            <person name="Jenkins J."/>
            <person name="Shu S."/>
            <person name="Grimwood J."/>
            <person name="Barry K."/>
            <person name="Goodstein D."/>
            <person name="Schmutz J."/>
            <person name="Leebens-Mack J."/>
            <person name="Osbourn A."/>
        </authorList>
    </citation>
    <scope>NUCLEOTIDE SEQUENCE [LARGE SCALE GENOMIC DNA]</scope>
    <source>
        <strain evidence="2">JIC</strain>
    </source>
</reference>
<dbReference type="PANTHER" id="PTHR47165:SF4">
    <property type="entry name" value="OS03G0429900 PROTEIN"/>
    <property type="match status" value="1"/>
</dbReference>
<comment type="caution">
    <text evidence="2">The sequence shown here is derived from an EMBL/GenBank/DDBJ whole genome shotgun (WGS) entry which is preliminary data.</text>
</comment>
<evidence type="ECO:0000313" key="2">
    <source>
        <dbReference type="EMBL" id="KAK9671575.1"/>
    </source>
</evidence>
<dbReference type="SUPFAM" id="SSF50249">
    <property type="entry name" value="Nucleic acid-binding proteins"/>
    <property type="match status" value="2"/>
</dbReference>
<name>A0AAW1H6A4_SAPOF</name>
<dbReference type="PANTHER" id="PTHR47165">
    <property type="entry name" value="OS03G0429900 PROTEIN"/>
    <property type="match status" value="1"/>
</dbReference>
<dbReference type="AlphaFoldDB" id="A0AAW1H6A4"/>
<evidence type="ECO:0000259" key="1">
    <source>
        <dbReference type="Pfam" id="PF08646"/>
    </source>
</evidence>
<dbReference type="Gene3D" id="2.40.50.140">
    <property type="entry name" value="Nucleic acid-binding proteins"/>
    <property type="match status" value="3"/>
</dbReference>
<feature type="domain" description="Replication factor A C-terminal" evidence="1">
    <location>
        <begin position="242"/>
        <end position="351"/>
    </location>
</feature>
<dbReference type="InterPro" id="IPR012340">
    <property type="entry name" value="NA-bd_OB-fold"/>
</dbReference>
<gene>
    <name evidence="2" type="ORF">RND81_12G039700</name>
</gene>
<keyword evidence="3" id="KW-1185">Reference proteome</keyword>
<protein>
    <recommendedName>
        <fullName evidence="1">Replication factor A C-terminal domain-containing protein</fullName>
    </recommendedName>
</protein>
<dbReference type="Pfam" id="PF08646">
    <property type="entry name" value="Rep_fac-A_C"/>
    <property type="match status" value="1"/>
</dbReference>
<evidence type="ECO:0000313" key="3">
    <source>
        <dbReference type="Proteomes" id="UP001443914"/>
    </source>
</evidence>
<dbReference type="Proteomes" id="UP001443914">
    <property type="component" value="Unassembled WGS sequence"/>
</dbReference>
<organism evidence="2 3">
    <name type="scientific">Saponaria officinalis</name>
    <name type="common">Common soapwort</name>
    <name type="synonym">Lychnis saponaria</name>
    <dbReference type="NCBI Taxonomy" id="3572"/>
    <lineage>
        <taxon>Eukaryota</taxon>
        <taxon>Viridiplantae</taxon>
        <taxon>Streptophyta</taxon>
        <taxon>Embryophyta</taxon>
        <taxon>Tracheophyta</taxon>
        <taxon>Spermatophyta</taxon>
        <taxon>Magnoliopsida</taxon>
        <taxon>eudicotyledons</taxon>
        <taxon>Gunneridae</taxon>
        <taxon>Pentapetalae</taxon>
        <taxon>Caryophyllales</taxon>
        <taxon>Caryophyllaceae</taxon>
        <taxon>Caryophylleae</taxon>
        <taxon>Saponaria</taxon>
    </lineage>
</organism>
<dbReference type="InterPro" id="IPR013955">
    <property type="entry name" value="Rep_factor-A_C"/>
</dbReference>